<dbReference type="PROSITE" id="PS51257">
    <property type="entry name" value="PROKAR_LIPOPROTEIN"/>
    <property type="match status" value="1"/>
</dbReference>
<organism evidence="1 2">
    <name type="scientific">Coccomyxa subellipsoidea</name>
    <dbReference type="NCBI Taxonomy" id="248742"/>
    <lineage>
        <taxon>Eukaryota</taxon>
        <taxon>Viridiplantae</taxon>
        <taxon>Chlorophyta</taxon>
        <taxon>core chlorophytes</taxon>
        <taxon>Trebouxiophyceae</taxon>
        <taxon>Trebouxiophyceae incertae sedis</taxon>
        <taxon>Coccomyxaceae</taxon>
        <taxon>Coccomyxa</taxon>
    </lineage>
</organism>
<reference evidence="1 2" key="1">
    <citation type="journal article" date="2024" name="Nat. Commun.">
        <title>Phylogenomics reveals the evolutionary origins of lichenization in chlorophyte algae.</title>
        <authorList>
            <person name="Puginier C."/>
            <person name="Libourel C."/>
            <person name="Otte J."/>
            <person name="Skaloud P."/>
            <person name="Haon M."/>
            <person name="Grisel S."/>
            <person name="Petersen M."/>
            <person name="Berrin J.G."/>
            <person name="Delaux P.M."/>
            <person name="Dal Grande F."/>
            <person name="Keller J."/>
        </authorList>
    </citation>
    <scope>NUCLEOTIDE SEQUENCE [LARGE SCALE GENOMIC DNA]</scope>
    <source>
        <strain evidence="1 2">SAG 216-7</strain>
    </source>
</reference>
<name>A0ABR2YBY2_9CHLO</name>
<keyword evidence="2" id="KW-1185">Reference proteome</keyword>
<evidence type="ECO:0000313" key="1">
    <source>
        <dbReference type="EMBL" id="KAK9902032.1"/>
    </source>
</evidence>
<dbReference type="Proteomes" id="UP001491310">
    <property type="component" value="Unassembled WGS sequence"/>
</dbReference>
<evidence type="ECO:0008006" key="3">
    <source>
        <dbReference type="Google" id="ProtNLM"/>
    </source>
</evidence>
<protein>
    <recommendedName>
        <fullName evidence="3">HMA domain-containing protein</fullName>
    </recommendedName>
</protein>
<accession>A0ABR2YBY2</accession>
<gene>
    <name evidence="1" type="ORF">WJX75_001765</name>
</gene>
<comment type="caution">
    <text evidence="1">The sequence shown here is derived from an EMBL/GenBank/DDBJ whole genome shotgun (WGS) entry which is preliminary data.</text>
</comment>
<dbReference type="EMBL" id="JALJOT010000016">
    <property type="protein sequence ID" value="KAK9902032.1"/>
    <property type="molecule type" value="Genomic_DNA"/>
</dbReference>
<proteinExistence type="predicted"/>
<evidence type="ECO:0000313" key="2">
    <source>
        <dbReference type="Proteomes" id="UP001491310"/>
    </source>
</evidence>
<sequence length="162" mass="17227">MARAGAVQLYATALTGGLLSSSCCLVQLALNFFSMGCAGFSVLTPYRPLFMGLTTASLGYSHLKHRNPQRSILALGMALSLAGMPELVQLYNEGQLRLLRALPLTSLPVTCDQALSQQQVVLHVEGLRCAACGMRLKQALLAQVGGVRRAEEEPPGGARSEL</sequence>